<reference evidence="1 2" key="1">
    <citation type="submission" date="2018-08" db="EMBL/GenBank/DDBJ databases">
        <authorList>
            <person name="Solberg C.E."/>
            <person name="Bonilla J.A."/>
            <person name="Klyczek K."/>
            <person name="Garlena R.A."/>
            <person name="Russell D.A."/>
            <person name="Pope W.H."/>
            <person name="Jacobs-Sera D."/>
            <person name="Hatfull G.F."/>
        </authorList>
    </citation>
    <scope>NUCLEOTIDE SEQUENCE [LARGE SCALE GENOMIC DNA]</scope>
</reference>
<proteinExistence type="predicted"/>
<dbReference type="EMBL" id="MH825698">
    <property type="protein sequence ID" value="AYD86156.1"/>
    <property type="molecule type" value="Genomic_DNA"/>
</dbReference>
<dbReference type="GeneID" id="55611823"/>
<dbReference type="RefSeq" id="YP_009841632.1">
    <property type="nucleotide sequence ID" value="NC_048733.1"/>
</dbReference>
<accession>A0A386KLC2</accession>
<gene>
    <name evidence="1" type="primary">13</name>
    <name evidence="1" type="ORF">SEA_BURRO_13</name>
</gene>
<protein>
    <submittedName>
        <fullName evidence="1">Uncharacterized protein</fullName>
    </submittedName>
</protein>
<keyword evidence="2" id="KW-1185">Reference proteome</keyword>
<organism evidence="1 2">
    <name type="scientific">Microbacterium phage Burro</name>
    <dbReference type="NCBI Taxonomy" id="2315703"/>
    <lineage>
        <taxon>Viruses</taxon>
        <taxon>Duplodnaviria</taxon>
        <taxon>Heunggongvirae</taxon>
        <taxon>Uroviricota</taxon>
        <taxon>Caudoviricetes</taxon>
        <taxon>Burrovirus</taxon>
        <taxon>Burrovirus burro</taxon>
    </lineage>
</organism>
<evidence type="ECO:0000313" key="2">
    <source>
        <dbReference type="Proteomes" id="UP000267142"/>
    </source>
</evidence>
<evidence type="ECO:0000313" key="1">
    <source>
        <dbReference type="EMBL" id="AYD86156.1"/>
    </source>
</evidence>
<dbReference type="Proteomes" id="UP000267142">
    <property type="component" value="Segment"/>
</dbReference>
<sequence length="47" mass="5634">MRVRLKYTDPDSGQEVESIYNWNDFVEWVQTWGDYVGPTEFYAEKIA</sequence>
<dbReference type="KEGG" id="vg:55611823"/>
<name>A0A386KLC2_9CAUD</name>